<sequence>MNQSKENRSGCKEQTEKEENVMESIMNEFSEYICDHICKYPEQIKDQEELEEHCAEHCEHGRFHCAVLNEYNEINNFRKTAAYQLMKKYNNIVLCEECIYKSHAEGMNVDYCRSGNTMSKFLVPGDGCSCGRRKE</sequence>
<evidence type="ECO:0000313" key="1">
    <source>
        <dbReference type="EMBL" id="DAF52584.1"/>
    </source>
</evidence>
<name>A0A8S5SNT3_9CAUD</name>
<proteinExistence type="predicted"/>
<protein>
    <submittedName>
        <fullName evidence="1">Uncharacterized protein</fullName>
    </submittedName>
</protein>
<accession>A0A8S5SNT3</accession>
<reference evidence="1" key="1">
    <citation type="journal article" date="2021" name="Proc. Natl. Acad. Sci. U.S.A.">
        <title>A Catalog of Tens of Thousands of Viruses from Human Metagenomes Reveals Hidden Associations with Chronic Diseases.</title>
        <authorList>
            <person name="Tisza M.J."/>
            <person name="Buck C.B."/>
        </authorList>
    </citation>
    <scope>NUCLEOTIDE SEQUENCE</scope>
    <source>
        <strain evidence="1">CtAjZ17</strain>
    </source>
</reference>
<organism evidence="1">
    <name type="scientific">Siphoviridae sp. ctAjZ17</name>
    <dbReference type="NCBI Taxonomy" id="2827797"/>
    <lineage>
        <taxon>Viruses</taxon>
        <taxon>Duplodnaviria</taxon>
        <taxon>Heunggongvirae</taxon>
        <taxon>Uroviricota</taxon>
        <taxon>Caudoviricetes</taxon>
    </lineage>
</organism>
<dbReference type="EMBL" id="BK032639">
    <property type="protein sequence ID" value="DAF52584.1"/>
    <property type="molecule type" value="Genomic_DNA"/>
</dbReference>